<feature type="binding site" evidence="14">
    <location>
        <position position="66"/>
    </location>
    <ligand>
        <name>Zn(2+)</name>
        <dbReference type="ChEBI" id="CHEBI:29105"/>
        <note>catalytic</note>
    </ligand>
</feature>
<evidence type="ECO:0000256" key="9">
    <source>
        <dbReference type="ARBA" id="ARBA00032005"/>
    </source>
</evidence>
<protein>
    <recommendedName>
        <fullName evidence="5 15">Cytidine deaminase</fullName>
        <ecNumber evidence="4 15">3.5.4.5</ecNumber>
    </recommendedName>
    <alternativeName>
        <fullName evidence="9 15">Cytidine aminohydrolase</fullName>
    </alternativeName>
</protein>
<feature type="binding site" evidence="13">
    <location>
        <begin position="55"/>
        <end position="61"/>
    </location>
    <ligand>
        <name>substrate</name>
    </ligand>
</feature>
<proteinExistence type="inferred from homology"/>
<evidence type="ECO:0000313" key="17">
    <source>
        <dbReference type="EMBL" id="TYP78003.1"/>
    </source>
</evidence>
<dbReference type="Gene3D" id="3.40.140.10">
    <property type="entry name" value="Cytidine Deaminase, domain 2"/>
    <property type="match status" value="1"/>
</dbReference>
<evidence type="ECO:0000313" key="18">
    <source>
        <dbReference type="Proteomes" id="UP000323257"/>
    </source>
</evidence>
<dbReference type="OrthoDB" id="9795347at2"/>
<dbReference type="AlphaFoldDB" id="A0A5S5CJ17"/>
<dbReference type="InterPro" id="IPR050202">
    <property type="entry name" value="Cyt/Deoxycyt_deaminase"/>
</dbReference>
<dbReference type="EMBL" id="VNHS01000002">
    <property type="protein sequence ID" value="TYP78003.1"/>
    <property type="molecule type" value="Genomic_DNA"/>
</dbReference>
<dbReference type="GO" id="GO:0055086">
    <property type="term" value="P:nucleobase-containing small molecule metabolic process"/>
    <property type="evidence" value="ECO:0007669"/>
    <property type="project" value="UniProtKB-ARBA"/>
</dbReference>
<sequence length="151" mass="16513">MNQPQAGHKDNLPAEWRALAEAALVARKRAYVPYSNFQVGAALLDEQGAIHFGCNVENGAYSPTNCAERTALHRAIADGHRPRSFRALAVTGETHLPITPCGVCRQVIAELCSPDMPIIMTNTKGDWRITTITELLPGAFSLEDERNQTQS</sequence>
<feature type="domain" description="CMP/dCMP-type deaminase" evidence="16">
    <location>
        <begin position="14"/>
        <end position="143"/>
    </location>
</feature>
<organism evidence="17 18">
    <name type="scientific">Paenibacillus methanolicus</name>
    <dbReference type="NCBI Taxonomy" id="582686"/>
    <lineage>
        <taxon>Bacteria</taxon>
        <taxon>Bacillati</taxon>
        <taxon>Bacillota</taxon>
        <taxon>Bacilli</taxon>
        <taxon>Bacillales</taxon>
        <taxon>Paenibacillaceae</taxon>
        <taxon>Paenibacillus</taxon>
    </lineage>
</organism>
<dbReference type="SUPFAM" id="SSF53927">
    <property type="entry name" value="Cytidine deaminase-like"/>
    <property type="match status" value="1"/>
</dbReference>
<name>A0A5S5CJ17_9BACL</name>
<dbReference type="GO" id="GO:0004126">
    <property type="term" value="F:cytidine deaminase activity"/>
    <property type="evidence" value="ECO:0007669"/>
    <property type="project" value="UniProtKB-UniRule"/>
</dbReference>
<evidence type="ECO:0000256" key="7">
    <source>
        <dbReference type="ARBA" id="ARBA00022801"/>
    </source>
</evidence>
<feature type="binding site" evidence="14">
    <location>
        <position position="101"/>
    </location>
    <ligand>
        <name>Zn(2+)</name>
        <dbReference type="ChEBI" id="CHEBI:29105"/>
        <note>catalytic</note>
    </ligand>
</feature>
<evidence type="ECO:0000256" key="11">
    <source>
        <dbReference type="ARBA" id="ARBA00049558"/>
    </source>
</evidence>
<comment type="function">
    <text evidence="2 15">This enzyme scavenges exogenous and endogenous cytidine and 2'-deoxycytidine for UMP synthesis.</text>
</comment>
<gene>
    <name evidence="17" type="ORF">BCM02_102579</name>
</gene>
<dbReference type="InterPro" id="IPR016192">
    <property type="entry name" value="APOBEC/CMP_deaminase_Zn-bd"/>
</dbReference>
<dbReference type="InterPro" id="IPR016193">
    <property type="entry name" value="Cytidine_deaminase-like"/>
</dbReference>
<dbReference type="PROSITE" id="PS00903">
    <property type="entry name" value="CYT_DCMP_DEAMINASES_1"/>
    <property type="match status" value="1"/>
</dbReference>
<comment type="catalytic activity">
    <reaction evidence="10 15">
        <text>2'-deoxycytidine + H2O + H(+) = 2'-deoxyuridine + NH4(+)</text>
        <dbReference type="Rhea" id="RHEA:13433"/>
        <dbReference type="ChEBI" id="CHEBI:15377"/>
        <dbReference type="ChEBI" id="CHEBI:15378"/>
        <dbReference type="ChEBI" id="CHEBI:15698"/>
        <dbReference type="ChEBI" id="CHEBI:16450"/>
        <dbReference type="ChEBI" id="CHEBI:28938"/>
        <dbReference type="EC" id="3.5.4.5"/>
    </reaction>
</comment>
<dbReference type="CDD" id="cd01283">
    <property type="entry name" value="cytidine_deaminase"/>
    <property type="match status" value="1"/>
</dbReference>
<evidence type="ECO:0000256" key="3">
    <source>
        <dbReference type="ARBA" id="ARBA00006576"/>
    </source>
</evidence>
<dbReference type="FunFam" id="3.40.140.10:FF:000008">
    <property type="entry name" value="Cytidine deaminase"/>
    <property type="match status" value="1"/>
</dbReference>
<dbReference type="GO" id="GO:0042802">
    <property type="term" value="F:identical protein binding"/>
    <property type="evidence" value="ECO:0007669"/>
    <property type="project" value="UniProtKB-ARBA"/>
</dbReference>
<dbReference type="GO" id="GO:0072527">
    <property type="term" value="P:pyrimidine-containing compound metabolic process"/>
    <property type="evidence" value="ECO:0007669"/>
    <property type="project" value="UniProtKB-ARBA"/>
</dbReference>
<feature type="binding site" evidence="14">
    <location>
        <position position="104"/>
    </location>
    <ligand>
        <name>Zn(2+)</name>
        <dbReference type="ChEBI" id="CHEBI:29105"/>
        <note>catalytic</note>
    </ligand>
</feature>
<comment type="catalytic activity">
    <reaction evidence="11 15">
        <text>cytidine + H2O + H(+) = uridine + NH4(+)</text>
        <dbReference type="Rhea" id="RHEA:16069"/>
        <dbReference type="ChEBI" id="CHEBI:15377"/>
        <dbReference type="ChEBI" id="CHEBI:15378"/>
        <dbReference type="ChEBI" id="CHEBI:16704"/>
        <dbReference type="ChEBI" id="CHEBI:17562"/>
        <dbReference type="ChEBI" id="CHEBI:28938"/>
        <dbReference type="EC" id="3.5.4.5"/>
    </reaction>
</comment>
<evidence type="ECO:0000259" key="16">
    <source>
        <dbReference type="PROSITE" id="PS51747"/>
    </source>
</evidence>
<comment type="similarity">
    <text evidence="3 15">Belongs to the cytidine and deoxycytidylate deaminase family.</text>
</comment>
<reference evidence="17 18" key="1">
    <citation type="submission" date="2019-07" db="EMBL/GenBank/DDBJ databases">
        <title>Genomic Encyclopedia of Type Strains, Phase III (KMG-III): the genomes of soil and plant-associated and newly described type strains.</title>
        <authorList>
            <person name="Whitman W."/>
        </authorList>
    </citation>
    <scope>NUCLEOTIDE SEQUENCE [LARGE SCALE GENOMIC DNA]</scope>
    <source>
        <strain evidence="17 18">BL24</strain>
    </source>
</reference>
<keyword evidence="6 14" id="KW-0479">Metal-binding</keyword>
<dbReference type="Proteomes" id="UP000323257">
    <property type="component" value="Unassembled WGS sequence"/>
</dbReference>
<evidence type="ECO:0000256" key="15">
    <source>
        <dbReference type="RuleBase" id="RU364006"/>
    </source>
</evidence>
<evidence type="ECO:0000256" key="8">
    <source>
        <dbReference type="ARBA" id="ARBA00022833"/>
    </source>
</evidence>
<comment type="caution">
    <text evidence="17">The sequence shown here is derived from an EMBL/GenBank/DDBJ whole genome shotgun (WGS) entry which is preliminary data.</text>
</comment>
<evidence type="ECO:0000256" key="2">
    <source>
        <dbReference type="ARBA" id="ARBA00003949"/>
    </source>
</evidence>
<evidence type="ECO:0000256" key="13">
    <source>
        <dbReference type="PIRSR" id="PIRSR606262-2"/>
    </source>
</evidence>
<dbReference type="GO" id="GO:0005829">
    <property type="term" value="C:cytosol"/>
    <property type="evidence" value="ECO:0007669"/>
    <property type="project" value="TreeGrafter"/>
</dbReference>
<feature type="active site" description="Proton donor" evidence="12">
    <location>
        <position position="68"/>
    </location>
</feature>
<evidence type="ECO:0000256" key="1">
    <source>
        <dbReference type="ARBA" id="ARBA00001947"/>
    </source>
</evidence>
<dbReference type="Pfam" id="PF00383">
    <property type="entry name" value="dCMP_cyt_deam_1"/>
    <property type="match status" value="1"/>
</dbReference>
<dbReference type="NCBIfam" id="NF004064">
    <property type="entry name" value="PRK05578.1"/>
    <property type="match status" value="1"/>
</dbReference>
<evidence type="ECO:0000256" key="10">
    <source>
        <dbReference type="ARBA" id="ARBA00049252"/>
    </source>
</evidence>
<dbReference type="PANTHER" id="PTHR11644">
    <property type="entry name" value="CYTIDINE DEAMINASE"/>
    <property type="match status" value="1"/>
</dbReference>
<keyword evidence="8 14" id="KW-0862">Zinc</keyword>
<dbReference type="PROSITE" id="PS51747">
    <property type="entry name" value="CYT_DCMP_DEAMINASES_2"/>
    <property type="match status" value="1"/>
</dbReference>
<dbReference type="EC" id="3.5.4.5" evidence="4 15"/>
<dbReference type="GO" id="GO:0008270">
    <property type="term" value="F:zinc ion binding"/>
    <property type="evidence" value="ECO:0007669"/>
    <property type="project" value="UniProtKB-UniRule"/>
</dbReference>
<dbReference type="NCBIfam" id="TIGR01354">
    <property type="entry name" value="cyt_deam_tetra"/>
    <property type="match status" value="1"/>
</dbReference>
<evidence type="ECO:0000256" key="6">
    <source>
        <dbReference type="ARBA" id="ARBA00022723"/>
    </source>
</evidence>
<evidence type="ECO:0000256" key="12">
    <source>
        <dbReference type="PIRSR" id="PIRSR606262-1"/>
    </source>
</evidence>
<keyword evidence="18" id="KW-1185">Reference proteome</keyword>
<evidence type="ECO:0000256" key="14">
    <source>
        <dbReference type="PIRSR" id="PIRSR606262-3"/>
    </source>
</evidence>
<evidence type="ECO:0000256" key="5">
    <source>
        <dbReference type="ARBA" id="ARBA00018266"/>
    </source>
</evidence>
<dbReference type="InterPro" id="IPR006262">
    <property type="entry name" value="Cyt_deam_tetra"/>
</dbReference>
<dbReference type="InterPro" id="IPR002125">
    <property type="entry name" value="CMP_dCMP_dom"/>
</dbReference>
<comment type="cofactor">
    <cofactor evidence="1 14 15">
        <name>Zn(2+)</name>
        <dbReference type="ChEBI" id="CHEBI:29105"/>
    </cofactor>
</comment>
<keyword evidence="7 15" id="KW-0378">Hydrolase</keyword>
<accession>A0A5S5CJ17</accession>
<dbReference type="RefSeq" id="WP_148928474.1">
    <property type="nucleotide sequence ID" value="NZ_VNHS01000002.1"/>
</dbReference>
<dbReference type="PANTHER" id="PTHR11644:SF2">
    <property type="entry name" value="CYTIDINE DEAMINASE"/>
    <property type="match status" value="1"/>
</dbReference>
<evidence type="ECO:0000256" key="4">
    <source>
        <dbReference type="ARBA" id="ARBA00012783"/>
    </source>
</evidence>